<feature type="chain" id="PRO_5039111034" evidence="1">
    <location>
        <begin position="30"/>
        <end position="54"/>
    </location>
</feature>
<dbReference type="PROSITE" id="PS51257">
    <property type="entry name" value="PROKAR_LIPOPROTEIN"/>
    <property type="match status" value="1"/>
</dbReference>
<feature type="signal peptide" evidence="1">
    <location>
        <begin position="1"/>
        <end position="29"/>
    </location>
</feature>
<evidence type="ECO:0000313" key="2">
    <source>
        <dbReference type="EMBL" id="HJA05712.1"/>
    </source>
</evidence>
<organism evidence="2 3">
    <name type="scientific">Candidatus Mediterraneibacter pullicola</name>
    <dbReference type="NCBI Taxonomy" id="2838682"/>
    <lineage>
        <taxon>Bacteria</taxon>
        <taxon>Bacillati</taxon>
        <taxon>Bacillota</taxon>
        <taxon>Clostridia</taxon>
        <taxon>Lachnospirales</taxon>
        <taxon>Lachnospiraceae</taxon>
        <taxon>Mediterraneibacter</taxon>
    </lineage>
</organism>
<sequence>MIEKRFQVAAACFITLASLLLTSCGNAGAWIQLEQTLLDSGGNYETIGEVRTMG</sequence>
<proteinExistence type="predicted"/>
<dbReference type="Proteomes" id="UP000824223">
    <property type="component" value="Unassembled WGS sequence"/>
</dbReference>
<reference evidence="2" key="2">
    <citation type="submission" date="2021-04" db="EMBL/GenBank/DDBJ databases">
        <authorList>
            <person name="Gilroy R."/>
        </authorList>
    </citation>
    <scope>NUCLEOTIDE SEQUENCE</scope>
    <source>
        <strain evidence="2">ChiSjej2B20-11307</strain>
    </source>
</reference>
<dbReference type="EMBL" id="DXAK01000004">
    <property type="protein sequence ID" value="HJA05712.1"/>
    <property type="molecule type" value="Genomic_DNA"/>
</dbReference>
<evidence type="ECO:0000313" key="3">
    <source>
        <dbReference type="Proteomes" id="UP000824223"/>
    </source>
</evidence>
<reference evidence="2" key="1">
    <citation type="journal article" date="2021" name="PeerJ">
        <title>Extensive microbial diversity within the chicken gut microbiome revealed by metagenomics and culture.</title>
        <authorList>
            <person name="Gilroy R."/>
            <person name="Ravi A."/>
            <person name="Getino M."/>
            <person name="Pursley I."/>
            <person name="Horton D.L."/>
            <person name="Alikhan N.F."/>
            <person name="Baker D."/>
            <person name="Gharbi K."/>
            <person name="Hall N."/>
            <person name="Watson M."/>
            <person name="Adriaenssens E.M."/>
            <person name="Foster-Nyarko E."/>
            <person name="Jarju S."/>
            <person name="Secka A."/>
            <person name="Antonio M."/>
            <person name="Oren A."/>
            <person name="Chaudhuri R.R."/>
            <person name="La Ragione R."/>
            <person name="Hildebrand F."/>
            <person name="Pallen M.J."/>
        </authorList>
    </citation>
    <scope>NUCLEOTIDE SEQUENCE</scope>
    <source>
        <strain evidence="2">ChiSjej2B20-11307</strain>
    </source>
</reference>
<dbReference type="AlphaFoldDB" id="A0A9D2H883"/>
<protein>
    <submittedName>
        <fullName evidence="2">Uncharacterized protein</fullName>
    </submittedName>
</protein>
<accession>A0A9D2H883</accession>
<gene>
    <name evidence="2" type="ORF">H9798_00965</name>
</gene>
<name>A0A9D2H883_9FIRM</name>
<comment type="caution">
    <text evidence="2">The sequence shown here is derived from an EMBL/GenBank/DDBJ whole genome shotgun (WGS) entry which is preliminary data.</text>
</comment>
<evidence type="ECO:0000256" key="1">
    <source>
        <dbReference type="SAM" id="SignalP"/>
    </source>
</evidence>
<keyword evidence="1" id="KW-0732">Signal</keyword>